<dbReference type="EMBL" id="CASHTH010004402">
    <property type="protein sequence ID" value="CAI8056855.1"/>
    <property type="molecule type" value="Genomic_DNA"/>
</dbReference>
<keyword evidence="13" id="KW-1185">Reference proteome</keyword>
<dbReference type="PANTHER" id="PTHR11406">
    <property type="entry name" value="PHOSPHOGLYCERATE KINASE"/>
    <property type="match status" value="1"/>
</dbReference>
<evidence type="ECO:0000256" key="3">
    <source>
        <dbReference type="ARBA" id="ARBA00008982"/>
    </source>
</evidence>
<dbReference type="GO" id="GO:0005829">
    <property type="term" value="C:cytosol"/>
    <property type="evidence" value="ECO:0007669"/>
    <property type="project" value="TreeGrafter"/>
</dbReference>
<dbReference type="InterPro" id="IPR015824">
    <property type="entry name" value="Phosphoglycerate_kinase_N"/>
</dbReference>
<keyword evidence="9" id="KW-0460">Magnesium</keyword>
<keyword evidence="6" id="KW-0547">Nucleotide-binding</keyword>
<dbReference type="Pfam" id="PF00162">
    <property type="entry name" value="PGK"/>
    <property type="match status" value="1"/>
</dbReference>
<protein>
    <recommendedName>
        <fullName evidence="4 10">Phosphoglycerate kinase</fullName>
        <ecNumber evidence="4 10">2.7.2.3</ecNumber>
    </recommendedName>
</protein>
<dbReference type="GO" id="GO:0043531">
    <property type="term" value="F:ADP binding"/>
    <property type="evidence" value="ECO:0007669"/>
    <property type="project" value="TreeGrafter"/>
</dbReference>
<evidence type="ECO:0000256" key="11">
    <source>
        <dbReference type="RuleBase" id="RU000696"/>
    </source>
</evidence>
<dbReference type="InterPro" id="IPR036043">
    <property type="entry name" value="Phosphoglycerate_kinase_sf"/>
</dbReference>
<dbReference type="FunFam" id="3.40.50.1260:FF:000001">
    <property type="entry name" value="Phosphoglycerate kinase"/>
    <property type="match status" value="1"/>
</dbReference>
<gene>
    <name evidence="12" type="ORF">GBAR_LOCUS30965</name>
</gene>
<evidence type="ECO:0000313" key="13">
    <source>
        <dbReference type="Proteomes" id="UP001174909"/>
    </source>
</evidence>
<dbReference type="PANTHER" id="PTHR11406:SF23">
    <property type="entry name" value="PHOSPHOGLYCERATE KINASE 1, CHLOROPLASTIC-RELATED"/>
    <property type="match status" value="1"/>
</dbReference>
<evidence type="ECO:0000256" key="7">
    <source>
        <dbReference type="ARBA" id="ARBA00022777"/>
    </source>
</evidence>
<reference evidence="12" key="1">
    <citation type="submission" date="2023-03" db="EMBL/GenBank/DDBJ databases">
        <authorList>
            <person name="Steffen K."/>
            <person name="Cardenas P."/>
        </authorList>
    </citation>
    <scope>NUCLEOTIDE SEQUENCE</scope>
</reference>
<comment type="caution">
    <text evidence="12">The sequence shown here is derived from an EMBL/GenBank/DDBJ whole genome shotgun (WGS) entry which is preliminary data.</text>
</comment>
<sequence length="283" mass="29261">MTPGSIAMLENIRFDPGEAANDPALAEDLAALADVFVNDAFGAAHRAHASTEGVAHHLPALAGLLMEKELVALGGALQTPERPFTAIVGGAKVSDKIAMLDRLVSLVDTLIIGGGMAATFLAAQGHRVGASILEEDRMEYARGLLSEVLAPTDVVVANAFSENAKTKLVSVDDIPDDWLVLDIGPRTADAYCRAVSASRTVLWNGPMGVFEWETFSGGTRKVAEAIADLHGTATTVTGGGSTSEAVSRLGLTSRISHDSTGGGATLAFIEGKVLPGVAALMDE</sequence>
<dbReference type="AlphaFoldDB" id="A0AA35TYJ0"/>
<evidence type="ECO:0000256" key="9">
    <source>
        <dbReference type="ARBA" id="ARBA00022842"/>
    </source>
</evidence>
<evidence type="ECO:0000256" key="2">
    <source>
        <dbReference type="ARBA" id="ARBA00001946"/>
    </source>
</evidence>
<evidence type="ECO:0000256" key="4">
    <source>
        <dbReference type="ARBA" id="ARBA00013061"/>
    </source>
</evidence>
<dbReference type="GO" id="GO:0004618">
    <property type="term" value="F:phosphoglycerate kinase activity"/>
    <property type="evidence" value="ECO:0007669"/>
    <property type="project" value="UniProtKB-EC"/>
</dbReference>
<comment type="cofactor">
    <cofactor evidence="2">
        <name>Mg(2+)</name>
        <dbReference type="ChEBI" id="CHEBI:18420"/>
    </cofactor>
</comment>
<dbReference type="Proteomes" id="UP001174909">
    <property type="component" value="Unassembled WGS sequence"/>
</dbReference>
<accession>A0AA35TYJ0</accession>
<comment type="similarity">
    <text evidence="3 10">Belongs to the phosphoglycerate kinase family.</text>
</comment>
<dbReference type="GO" id="GO:0006094">
    <property type="term" value="P:gluconeogenesis"/>
    <property type="evidence" value="ECO:0007669"/>
    <property type="project" value="TreeGrafter"/>
</dbReference>
<proteinExistence type="inferred from homology"/>
<dbReference type="InterPro" id="IPR001576">
    <property type="entry name" value="Phosphoglycerate_kinase"/>
</dbReference>
<dbReference type="EC" id="2.7.2.3" evidence="4 10"/>
<dbReference type="Gene3D" id="3.40.50.1260">
    <property type="entry name" value="Phosphoglycerate kinase, N-terminal domain"/>
    <property type="match status" value="2"/>
</dbReference>
<dbReference type="GO" id="GO:0006096">
    <property type="term" value="P:glycolytic process"/>
    <property type="evidence" value="ECO:0007669"/>
    <property type="project" value="InterPro"/>
</dbReference>
<evidence type="ECO:0000256" key="1">
    <source>
        <dbReference type="ARBA" id="ARBA00000642"/>
    </source>
</evidence>
<evidence type="ECO:0000256" key="8">
    <source>
        <dbReference type="ARBA" id="ARBA00022840"/>
    </source>
</evidence>
<dbReference type="SUPFAM" id="SSF53748">
    <property type="entry name" value="Phosphoglycerate kinase"/>
    <property type="match status" value="1"/>
</dbReference>
<evidence type="ECO:0000313" key="12">
    <source>
        <dbReference type="EMBL" id="CAI8056855.1"/>
    </source>
</evidence>
<comment type="subunit">
    <text evidence="11">Monomer.</text>
</comment>
<organism evidence="12 13">
    <name type="scientific">Geodia barretti</name>
    <name type="common">Barrett's horny sponge</name>
    <dbReference type="NCBI Taxonomy" id="519541"/>
    <lineage>
        <taxon>Eukaryota</taxon>
        <taxon>Metazoa</taxon>
        <taxon>Porifera</taxon>
        <taxon>Demospongiae</taxon>
        <taxon>Heteroscleromorpha</taxon>
        <taxon>Tetractinellida</taxon>
        <taxon>Astrophorina</taxon>
        <taxon>Geodiidae</taxon>
        <taxon>Geodia</taxon>
    </lineage>
</organism>
<evidence type="ECO:0000256" key="5">
    <source>
        <dbReference type="ARBA" id="ARBA00022679"/>
    </source>
</evidence>
<name>A0AA35TYJ0_GEOBA</name>
<evidence type="ECO:0000256" key="6">
    <source>
        <dbReference type="ARBA" id="ARBA00022741"/>
    </source>
</evidence>
<dbReference type="PRINTS" id="PR00477">
    <property type="entry name" value="PHGLYCKINASE"/>
</dbReference>
<evidence type="ECO:0000256" key="10">
    <source>
        <dbReference type="RuleBase" id="RU000532"/>
    </source>
</evidence>
<keyword evidence="7 10" id="KW-0418">Kinase</keyword>
<comment type="catalytic activity">
    <reaction evidence="1 10">
        <text>(2R)-3-phosphoglycerate + ATP = (2R)-3-phospho-glyceroyl phosphate + ADP</text>
        <dbReference type="Rhea" id="RHEA:14801"/>
        <dbReference type="ChEBI" id="CHEBI:30616"/>
        <dbReference type="ChEBI" id="CHEBI:57604"/>
        <dbReference type="ChEBI" id="CHEBI:58272"/>
        <dbReference type="ChEBI" id="CHEBI:456216"/>
        <dbReference type="EC" id="2.7.2.3"/>
    </reaction>
</comment>
<keyword evidence="5 10" id="KW-0808">Transferase</keyword>
<dbReference type="GO" id="GO:0005524">
    <property type="term" value="F:ATP binding"/>
    <property type="evidence" value="ECO:0007669"/>
    <property type="project" value="UniProtKB-KW"/>
</dbReference>
<keyword evidence="8" id="KW-0067">ATP-binding</keyword>
<comment type="pathway">
    <text evidence="10">Carbohydrate degradation; glycolysis; pyruvate from D-glyceraldehyde 3-phosphate: step 2/5.</text>
</comment>